<dbReference type="RefSeq" id="WP_394469895.1">
    <property type="nucleotide sequence ID" value="NZ_JBIGHY010000002.1"/>
</dbReference>
<keyword evidence="3" id="KW-1185">Reference proteome</keyword>
<name>A0ABW7EK27_9BURK</name>
<comment type="caution">
    <text evidence="2">The sequence shown here is derived from an EMBL/GenBank/DDBJ whole genome shotgun (WGS) entry which is preliminary data.</text>
</comment>
<evidence type="ECO:0000313" key="2">
    <source>
        <dbReference type="EMBL" id="MFG6413820.1"/>
    </source>
</evidence>
<reference evidence="2 3" key="1">
    <citation type="submission" date="2024-09" db="EMBL/GenBank/DDBJ databases">
        <title>Novel species of the genus Pelomonas and Roseateles isolated from streams.</title>
        <authorList>
            <person name="Lu H."/>
        </authorList>
    </citation>
    <scope>NUCLEOTIDE SEQUENCE [LARGE SCALE GENOMIC DNA]</scope>
    <source>
        <strain evidence="2 3">DC23W</strain>
    </source>
</reference>
<proteinExistence type="predicted"/>
<feature type="region of interest" description="Disordered" evidence="1">
    <location>
        <begin position="145"/>
        <end position="189"/>
    </location>
</feature>
<dbReference type="Proteomes" id="UP001606300">
    <property type="component" value="Unassembled WGS sequence"/>
</dbReference>
<evidence type="ECO:0000256" key="1">
    <source>
        <dbReference type="SAM" id="MobiDB-lite"/>
    </source>
</evidence>
<accession>A0ABW7EK27</accession>
<dbReference type="EMBL" id="JBIGHY010000002">
    <property type="protein sequence ID" value="MFG6413820.1"/>
    <property type="molecule type" value="Genomic_DNA"/>
</dbReference>
<protein>
    <submittedName>
        <fullName evidence="2">Uncharacterized protein</fullName>
    </submittedName>
</protein>
<organism evidence="2 3">
    <name type="scientific">Pelomonas dachongensis</name>
    <dbReference type="NCBI Taxonomy" id="3299029"/>
    <lineage>
        <taxon>Bacteria</taxon>
        <taxon>Pseudomonadati</taxon>
        <taxon>Pseudomonadota</taxon>
        <taxon>Betaproteobacteria</taxon>
        <taxon>Burkholderiales</taxon>
        <taxon>Sphaerotilaceae</taxon>
        <taxon>Roseateles</taxon>
    </lineage>
</organism>
<gene>
    <name evidence="2" type="ORF">ACG02S_07890</name>
</gene>
<feature type="compositionally biased region" description="Basic and acidic residues" evidence="1">
    <location>
        <begin position="158"/>
        <end position="174"/>
    </location>
</feature>
<evidence type="ECO:0000313" key="3">
    <source>
        <dbReference type="Proteomes" id="UP001606300"/>
    </source>
</evidence>
<sequence length="189" mass="20338">MNAFLVLANVCSVNEDELQAHRRSRLAEWLAGHGGASAVVSSRRLKPSYQSYLSQVIGGYSFGSRGARNCEEKLGIPSGWLDSDPPPQHAVTTSSTGSTLNDALTMVLDALAACSARTELRQLLPMLIDTNAPAYRQRLAELLGAPGKPLGAPIAPEQDDRLRQMAERAEEAHARNNNAGGTERRRSSS</sequence>